<sequence>MTKLCVGLHSFRYHLILKGCSAKELSKRHKKVVRYLAQKCCDLRRNKDHFSWLMGDVPSTLQPGKRWRACLSKIEKSTKQ</sequence>
<evidence type="ECO:0000313" key="2">
    <source>
        <dbReference type="Proteomes" id="UP001321473"/>
    </source>
</evidence>
<gene>
    <name evidence="1" type="ORF">V5799_002245</name>
</gene>
<keyword evidence="2" id="KW-1185">Reference proteome</keyword>
<reference evidence="1 2" key="1">
    <citation type="journal article" date="2023" name="Arcadia Sci">
        <title>De novo assembly of a long-read Amblyomma americanum tick genome.</title>
        <authorList>
            <person name="Chou S."/>
            <person name="Poskanzer K.E."/>
            <person name="Rollins M."/>
            <person name="Thuy-Boun P.S."/>
        </authorList>
    </citation>
    <scope>NUCLEOTIDE SEQUENCE [LARGE SCALE GENOMIC DNA]</scope>
    <source>
        <strain evidence="1">F_SG_1</strain>
        <tissue evidence="1">Salivary glands</tissue>
    </source>
</reference>
<proteinExistence type="predicted"/>
<dbReference type="EMBL" id="JARKHS020036772">
    <property type="protein sequence ID" value="KAK8755056.1"/>
    <property type="molecule type" value="Genomic_DNA"/>
</dbReference>
<dbReference type="Proteomes" id="UP001321473">
    <property type="component" value="Unassembled WGS sequence"/>
</dbReference>
<organism evidence="1 2">
    <name type="scientific">Amblyomma americanum</name>
    <name type="common">Lone star tick</name>
    <dbReference type="NCBI Taxonomy" id="6943"/>
    <lineage>
        <taxon>Eukaryota</taxon>
        <taxon>Metazoa</taxon>
        <taxon>Ecdysozoa</taxon>
        <taxon>Arthropoda</taxon>
        <taxon>Chelicerata</taxon>
        <taxon>Arachnida</taxon>
        <taxon>Acari</taxon>
        <taxon>Parasitiformes</taxon>
        <taxon>Ixodida</taxon>
        <taxon>Ixodoidea</taxon>
        <taxon>Ixodidae</taxon>
        <taxon>Amblyomminae</taxon>
        <taxon>Amblyomma</taxon>
    </lineage>
</organism>
<comment type="caution">
    <text evidence="1">The sequence shown here is derived from an EMBL/GenBank/DDBJ whole genome shotgun (WGS) entry which is preliminary data.</text>
</comment>
<name>A0AAQ4CXW6_AMBAM</name>
<evidence type="ECO:0000313" key="1">
    <source>
        <dbReference type="EMBL" id="KAK8755056.1"/>
    </source>
</evidence>
<protein>
    <submittedName>
        <fullName evidence="1">Uncharacterized protein</fullName>
    </submittedName>
</protein>
<dbReference type="AlphaFoldDB" id="A0AAQ4CXW6"/>
<accession>A0AAQ4CXW6</accession>